<keyword evidence="6 7" id="KW-0472">Membrane</keyword>
<evidence type="ECO:0000256" key="1">
    <source>
        <dbReference type="ARBA" id="ARBA00004651"/>
    </source>
</evidence>
<evidence type="ECO:0000256" key="6">
    <source>
        <dbReference type="ARBA" id="ARBA00023136"/>
    </source>
</evidence>
<keyword evidence="9" id="KW-1185">Reference proteome</keyword>
<dbReference type="InterPro" id="IPR003416">
    <property type="entry name" value="MgtC/SapB/SrpB/YhiD_fam"/>
</dbReference>
<comment type="similarity">
    <text evidence="2 7">Belongs to the MgtC/SapB family.</text>
</comment>
<evidence type="ECO:0000256" key="4">
    <source>
        <dbReference type="ARBA" id="ARBA00022692"/>
    </source>
</evidence>
<dbReference type="PANTHER" id="PTHR33778">
    <property type="entry name" value="PROTEIN MGTC"/>
    <property type="match status" value="1"/>
</dbReference>
<evidence type="ECO:0000256" key="7">
    <source>
        <dbReference type="RuleBase" id="RU365041"/>
    </source>
</evidence>
<evidence type="ECO:0000256" key="3">
    <source>
        <dbReference type="ARBA" id="ARBA00022475"/>
    </source>
</evidence>
<evidence type="ECO:0000313" key="9">
    <source>
        <dbReference type="Proteomes" id="UP000463961"/>
    </source>
</evidence>
<protein>
    <recommendedName>
        <fullName evidence="7">Protein MgtC</fullName>
    </recommendedName>
</protein>
<name>A0A679I6Q0_9RHOO</name>
<comment type="subcellular location">
    <subcellularLocation>
        <location evidence="7">Cell inner membrane</location>
        <topology evidence="7">Multi-pass membrane protein</topology>
    </subcellularLocation>
    <subcellularLocation>
        <location evidence="1">Cell membrane</location>
        <topology evidence="1">Multi-pass membrane protein</topology>
    </subcellularLocation>
</comment>
<dbReference type="PRINTS" id="PR01837">
    <property type="entry name" value="MGTCSAPBPROT"/>
</dbReference>
<dbReference type="OrthoDB" id="9811198at2"/>
<feature type="transmembrane region" description="Helical" evidence="7">
    <location>
        <begin position="20"/>
        <end position="40"/>
    </location>
</feature>
<dbReference type="AlphaFoldDB" id="A0A679I6Q0"/>
<dbReference type="EMBL" id="AP022345">
    <property type="protein sequence ID" value="BBU67759.1"/>
    <property type="molecule type" value="Genomic_DNA"/>
</dbReference>
<feature type="transmembrane region" description="Helical" evidence="7">
    <location>
        <begin position="115"/>
        <end position="133"/>
    </location>
</feature>
<gene>
    <name evidence="8" type="ORF">ICHIAU1_00420</name>
</gene>
<keyword evidence="4 7" id="KW-0812">Transmembrane</keyword>
<dbReference type="RefSeq" id="WP_162049264.1">
    <property type="nucleotide sequence ID" value="NZ_AP019011.1"/>
</dbReference>
<dbReference type="PANTHER" id="PTHR33778:SF1">
    <property type="entry name" value="MAGNESIUM TRANSPORTER YHID-RELATED"/>
    <property type="match status" value="1"/>
</dbReference>
<organism evidence="8 9">
    <name type="scientific">Fluviibacter phosphoraccumulans</name>
    <dbReference type="NCBI Taxonomy" id="1751046"/>
    <lineage>
        <taxon>Bacteria</taxon>
        <taxon>Pseudomonadati</taxon>
        <taxon>Pseudomonadota</taxon>
        <taxon>Betaproteobacteria</taxon>
        <taxon>Rhodocyclales</taxon>
        <taxon>Fluviibacteraceae</taxon>
        <taxon>Fluviibacter</taxon>
    </lineage>
</organism>
<feature type="transmembrane region" description="Helical" evidence="7">
    <location>
        <begin position="52"/>
        <end position="71"/>
    </location>
</feature>
<keyword evidence="7" id="KW-0997">Cell inner membrane</keyword>
<accession>A0A679I6Q0</accession>
<keyword evidence="3" id="KW-1003">Cell membrane</keyword>
<evidence type="ECO:0000256" key="2">
    <source>
        <dbReference type="ARBA" id="ARBA00009298"/>
    </source>
</evidence>
<dbReference type="InterPro" id="IPR049177">
    <property type="entry name" value="MgtC_SapB_SrpB_YhiD_N"/>
</dbReference>
<evidence type="ECO:0000313" key="8">
    <source>
        <dbReference type="EMBL" id="BBU67759.1"/>
    </source>
</evidence>
<evidence type="ECO:0000256" key="5">
    <source>
        <dbReference type="ARBA" id="ARBA00022989"/>
    </source>
</evidence>
<dbReference type="GO" id="GO:0005886">
    <property type="term" value="C:plasma membrane"/>
    <property type="evidence" value="ECO:0007669"/>
    <property type="project" value="UniProtKB-SubCell"/>
</dbReference>
<keyword evidence="5 7" id="KW-1133">Transmembrane helix</keyword>
<feature type="transmembrane region" description="Helical" evidence="7">
    <location>
        <begin position="139"/>
        <end position="158"/>
    </location>
</feature>
<proteinExistence type="inferred from homology"/>
<reference evidence="9" key="1">
    <citation type="submission" date="2020-01" db="EMBL/GenBank/DDBJ databases">
        <title>Phosphoaccumulans saitamaens gen. nov., sp. nov., a polyphosphate accumulating bacterium isolated from surface river water.</title>
        <authorList>
            <person name="Watanabe K."/>
            <person name="Suda W."/>
        </authorList>
    </citation>
    <scope>NUCLEOTIDE SEQUENCE [LARGE SCALE GENOMIC DNA]</scope>
    <source>
        <strain evidence="9">ICHIAU1</strain>
    </source>
</reference>
<sequence length="249" mass="26884">MSFPASELLLSYWSPKAMEVNAVLLLHLVGSMVLGMLVGYERSFHGRAAGMRTFSLVCMASTGIVAIFGYPEFWFGGQHVNTITADGPARVIQGIVTGIGFLGAGVIIREGHSISGLSTAASIWTAAAIGILIGLGFYGAGIALALLCAFSMTIVLQLERWLPRRKRYLFELSFNLDGHPSAERLQALAEINGFTIGTDSISISLGKNRQFWSYTATTLPRLKPDMANLALALQQLEGLEKFTISPTRI</sequence>
<feature type="transmembrane region" description="Helical" evidence="7">
    <location>
        <begin position="91"/>
        <end position="108"/>
    </location>
</feature>
<dbReference type="Pfam" id="PF02308">
    <property type="entry name" value="MgtC"/>
    <property type="match status" value="1"/>
</dbReference>
<dbReference type="Proteomes" id="UP000463961">
    <property type="component" value="Chromosome"/>
</dbReference>